<accession>A0ABM7PL57</accession>
<keyword evidence="1" id="KW-0732">Signal</keyword>
<proteinExistence type="predicted"/>
<evidence type="ECO:0000313" key="2">
    <source>
        <dbReference type="EMBL" id="BCS98280.1"/>
    </source>
</evidence>
<evidence type="ECO:0008006" key="4">
    <source>
        <dbReference type="Google" id="ProtNLM"/>
    </source>
</evidence>
<name>A0ABM7PL57_9BACT</name>
<organism evidence="2 3">
    <name type="scientific">Desulfoluna limicola</name>
    <dbReference type="NCBI Taxonomy" id="2810562"/>
    <lineage>
        <taxon>Bacteria</taxon>
        <taxon>Pseudomonadati</taxon>
        <taxon>Thermodesulfobacteriota</taxon>
        <taxon>Desulfobacteria</taxon>
        <taxon>Desulfobacterales</taxon>
        <taxon>Desulfolunaceae</taxon>
        <taxon>Desulfoluna</taxon>
    </lineage>
</organism>
<feature type="chain" id="PRO_5047282006" description="Flagellar assembly protein T C-terminal domain-containing protein" evidence="1">
    <location>
        <begin position="25"/>
        <end position="296"/>
    </location>
</feature>
<dbReference type="RefSeq" id="WP_236889685.1">
    <property type="nucleotide sequence ID" value="NZ_AP024488.1"/>
</dbReference>
<evidence type="ECO:0000256" key="1">
    <source>
        <dbReference type="SAM" id="SignalP"/>
    </source>
</evidence>
<sequence>MTRRLMTFVLLGTLMLLSPGRLFAAEGQGITEPFDNGWIDWSNGTVWADGIHAPKERGDRPTSPEEREHYVNRAVREAKGNLSTILRKLTIHAETTGGDVMGSNRDILAQVDLMFLSTPITGKRFLTDGSVEVSVSFPLRGAFSQLILPEEIRQIDPIKPLFPPRETKGVEPRTPYTGLIVDARGIDAKPGLAPRVVTKSGEEVYGPTIISREYAVQRGVVTYERTLTRAAQGLFADENPLVVTGIGTPALARTDIIISREDAARIRSDAAHTTFLSQCRVVIVLDGASPKEKTAP</sequence>
<feature type="signal peptide" evidence="1">
    <location>
        <begin position="1"/>
        <end position="24"/>
    </location>
</feature>
<dbReference type="EMBL" id="AP024488">
    <property type="protein sequence ID" value="BCS98280.1"/>
    <property type="molecule type" value="Genomic_DNA"/>
</dbReference>
<protein>
    <recommendedName>
        <fullName evidence="4">Flagellar assembly protein T C-terminal domain-containing protein</fullName>
    </recommendedName>
</protein>
<reference evidence="2 3" key="1">
    <citation type="submission" date="2021-02" db="EMBL/GenBank/DDBJ databases">
        <title>Complete genome of Desulfoluna sp. strain ASN36.</title>
        <authorList>
            <person name="Takahashi A."/>
            <person name="Kojima H."/>
            <person name="Fukui M."/>
        </authorList>
    </citation>
    <scope>NUCLEOTIDE SEQUENCE [LARGE SCALE GENOMIC DNA]</scope>
    <source>
        <strain evidence="2 3">ASN36</strain>
    </source>
</reference>
<dbReference type="Proteomes" id="UP001320148">
    <property type="component" value="Chromosome"/>
</dbReference>
<evidence type="ECO:0000313" key="3">
    <source>
        <dbReference type="Proteomes" id="UP001320148"/>
    </source>
</evidence>
<gene>
    <name evidence="2" type="ORF">DSLASN_39120</name>
</gene>
<keyword evidence="3" id="KW-1185">Reference proteome</keyword>